<protein>
    <submittedName>
        <fullName evidence="1">Uncharacterized protein</fullName>
    </submittedName>
</protein>
<reference evidence="1" key="1">
    <citation type="journal article" date="2023" name="Mol. Biol. Evol.">
        <title>Third-Generation Sequencing Reveals the Adaptive Role of the Epigenome in Three Deep-Sea Polychaetes.</title>
        <authorList>
            <person name="Perez M."/>
            <person name="Aroh O."/>
            <person name="Sun Y."/>
            <person name="Lan Y."/>
            <person name="Juniper S.K."/>
            <person name="Young C.R."/>
            <person name="Angers B."/>
            <person name="Qian P.Y."/>
        </authorList>
    </citation>
    <scope>NUCLEOTIDE SEQUENCE</scope>
    <source>
        <strain evidence="1">R07B-5</strain>
    </source>
</reference>
<gene>
    <name evidence="1" type="ORF">NP493_1081g00003</name>
</gene>
<feature type="non-terminal residue" evidence="1">
    <location>
        <position position="1"/>
    </location>
</feature>
<name>A0AAD9KHK3_RIDPI</name>
<dbReference type="EMBL" id="JAODUO010001082">
    <property type="protein sequence ID" value="KAK2171287.1"/>
    <property type="molecule type" value="Genomic_DNA"/>
</dbReference>
<dbReference type="Proteomes" id="UP001209878">
    <property type="component" value="Unassembled WGS sequence"/>
</dbReference>
<organism evidence="1 2">
    <name type="scientific">Ridgeia piscesae</name>
    <name type="common">Tubeworm</name>
    <dbReference type="NCBI Taxonomy" id="27915"/>
    <lineage>
        <taxon>Eukaryota</taxon>
        <taxon>Metazoa</taxon>
        <taxon>Spiralia</taxon>
        <taxon>Lophotrochozoa</taxon>
        <taxon>Annelida</taxon>
        <taxon>Polychaeta</taxon>
        <taxon>Sedentaria</taxon>
        <taxon>Canalipalpata</taxon>
        <taxon>Sabellida</taxon>
        <taxon>Siboglinidae</taxon>
        <taxon>Ridgeia</taxon>
    </lineage>
</organism>
<keyword evidence="2" id="KW-1185">Reference proteome</keyword>
<accession>A0AAD9KHK3</accession>
<comment type="caution">
    <text evidence="1">The sequence shown here is derived from an EMBL/GenBank/DDBJ whole genome shotgun (WGS) entry which is preliminary data.</text>
</comment>
<evidence type="ECO:0000313" key="1">
    <source>
        <dbReference type="EMBL" id="KAK2171287.1"/>
    </source>
</evidence>
<proteinExistence type="predicted"/>
<dbReference type="AlphaFoldDB" id="A0AAD9KHK3"/>
<sequence length="69" mass="7726">RRRVYTSKGCSPHLKLCSGHIGLHRHDILREYDFSPASAKVALVIRLKEYVETDTNVDVTLLKSSSSLG</sequence>
<evidence type="ECO:0000313" key="2">
    <source>
        <dbReference type="Proteomes" id="UP001209878"/>
    </source>
</evidence>